<evidence type="ECO:0000256" key="7">
    <source>
        <dbReference type="ARBA" id="ARBA00023136"/>
    </source>
</evidence>
<evidence type="ECO:0000313" key="11">
    <source>
        <dbReference type="Proteomes" id="UP000190541"/>
    </source>
</evidence>
<keyword evidence="4 10" id="KW-0808">Transferase</keyword>
<feature type="transmembrane region" description="Helical" evidence="8">
    <location>
        <begin position="365"/>
        <end position="383"/>
    </location>
</feature>
<evidence type="ECO:0000256" key="6">
    <source>
        <dbReference type="ARBA" id="ARBA00022989"/>
    </source>
</evidence>
<dbReference type="Pfam" id="PF13231">
    <property type="entry name" value="PMT_2"/>
    <property type="match status" value="1"/>
</dbReference>
<evidence type="ECO:0000256" key="4">
    <source>
        <dbReference type="ARBA" id="ARBA00022679"/>
    </source>
</evidence>
<dbReference type="PANTHER" id="PTHR33908:SF3">
    <property type="entry name" value="UNDECAPRENYL PHOSPHATE-ALPHA-4-AMINO-4-DEOXY-L-ARABINOSE ARABINOSYL TRANSFERASE"/>
    <property type="match status" value="1"/>
</dbReference>
<gene>
    <name evidence="10" type="ORF">SAMN05660226_00822</name>
</gene>
<dbReference type="Proteomes" id="UP000190541">
    <property type="component" value="Unassembled WGS sequence"/>
</dbReference>
<keyword evidence="6 8" id="KW-1133">Transmembrane helix</keyword>
<reference evidence="10 11" key="1">
    <citation type="submission" date="2017-02" db="EMBL/GenBank/DDBJ databases">
        <authorList>
            <person name="Peterson S.W."/>
        </authorList>
    </citation>
    <scope>NUCLEOTIDE SEQUENCE [LARGE SCALE GENOMIC DNA]</scope>
    <source>
        <strain evidence="10 11">DSM 22899</strain>
    </source>
</reference>
<dbReference type="GO" id="GO:0010041">
    <property type="term" value="P:response to iron(III) ion"/>
    <property type="evidence" value="ECO:0007669"/>
    <property type="project" value="TreeGrafter"/>
</dbReference>
<evidence type="ECO:0000256" key="1">
    <source>
        <dbReference type="ARBA" id="ARBA00004651"/>
    </source>
</evidence>
<evidence type="ECO:0000256" key="2">
    <source>
        <dbReference type="ARBA" id="ARBA00022475"/>
    </source>
</evidence>
<keyword evidence="7 8" id="KW-0472">Membrane</keyword>
<dbReference type="PANTHER" id="PTHR33908">
    <property type="entry name" value="MANNOSYLTRANSFERASE YKCB-RELATED"/>
    <property type="match status" value="1"/>
</dbReference>
<dbReference type="GO" id="GO:0016763">
    <property type="term" value="F:pentosyltransferase activity"/>
    <property type="evidence" value="ECO:0007669"/>
    <property type="project" value="TreeGrafter"/>
</dbReference>
<dbReference type="AlphaFoldDB" id="A0A1T5AJL6"/>
<dbReference type="InterPro" id="IPR050297">
    <property type="entry name" value="LipidA_mod_glycosyltrf_83"/>
</dbReference>
<feature type="transmembrane region" description="Helical" evidence="8">
    <location>
        <begin position="167"/>
        <end position="195"/>
    </location>
</feature>
<keyword evidence="2" id="KW-1003">Cell membrane</keyword>
<keyword evidence="11" id="KW-1185">Reference proteome</keyword>
<feature type="domain" description="Glycosyltransferase RgtA/B/C/D-like" evidence="9">
    <location>
        <begin position="62"/>
        <end position="223"/>
    </location>
</feature>
<protein>
    <submittedName>
        <fullName evidence="10">4-amino-4-deoxy-L-arabinose transferase</fullName>
    </submittedName>
</protein>
<sequence>MSTQLSDKDFIVLYVALSVAYFLGLFVPLMENDAAQHASMAMRMALNNDYFHIYKGNEPYLDKPHLHFWLAAWSMKLFGINHIAYRIPAFLFLAMAAACTYKLTHMLYRDRAMAHVAALMFLSAQTIVLSAHDVRTDAILTGAVIFGVYHVVAYIKNGASVHILFGGLGAAMALGAKGMVGVGIIGVCVFAYLLYSREWGQFFRWKVLLGLMSFVVGITPVLYAYYQQFDLHPEMLVRGEYGVSGVRFILWDQSFKRFSGEDFGANSPDYLFFFHSLLWVFIPFSVPLYGGVFSRTWYFIKSRFSKSNGCEFLTVGGFWMIMLIFSFSKFKLPHYLNSLIPIISILTASYLFQLGKQPAVRTTKIYLLAEYLLIGIGLALMFYLTGFAFGVPSVGGLLLVAGAGVLLARSVWSNKALTSRIVAIGIYFAAMLNIFLNTQFYPQLTQYQAGLQIAKQIREQGIEPKDIVMPDHYTNWTLDFYTQTNIERIPMDAAIQATAKYLFISAPDMEQWKAAGRSYETVAEASHYRITRLKPAFLNAETRSEQLSRYILVKVM</sequence>
<keyword evidence="5 8" id="KW-0812">Transmembrane</keyword>
<keyword evidence="3" id="KW-0328">Glycosyltransferase</keyword>
<evidence type="ECO:0000256" key="3">
    <source>
        <dbReference type="ARBA" id="ARBA00022676"/>
    </source>
</evidence>
<feature type="transmembrane region" description="Helical" evidence="8">
    <location>
        <begin position="310"/>
        <end position="328"/>
    </location>
</feature>
<evidence type="ECO:0000313" key="10">
    <source>
        <dbReference type="EMBL" id="SKB35146.1"/>
    </source>
</evidence>
<evidence type="ECO:0000256" key="5">
    <source>
        <dbReference type="ARBA" id="ARBA00022692"/>
    </source>
</evidence>
<dbReference type="EMBL" id="FUYS01000002">
    <property type="protein sequence ID" value="SKB35146.1"/>
    <property type="molecule type" value="Genomic_DNA"/>
</dbReference>
<dbReference type="InterPro" id="IPR038731">
    <property type="entry name" value="RgtA/B/C-like"/>
</dbReference>
<accession>A0A1T5AJL6</accession>
<dbReference type="GO" id="GO:0009103">
    <property type="term" value="P:lipopolysaccharide biosynthetic process"/>
    <property type="evidence" value="ECO:0007669"/>
    <property type="project" value="UniProtKB-ARBA"/>
</dbReference>
<dbReference type="STRING" id="623280.SAMN05660226_00822"/>
<name>A0A1T5AJL6_9SPHI</name>
<evidence type="ECO:0000259" key="9">
    <source>
        <dbReference type="Pfam" id="PF13231"/>
    </source>
</evidence>
<feature type="transmembrane region" description="Helical" evidence="8">
    <location>
        <begin position="270"/>
        <end position="289"/>
    </location>
</feature>
<evidence type="ECO:0000256" key="8">
    <source>
        <dbReference type="SAM" id="Phobius"/>
    </source>
</evidence>
<organism evidence="10 11">
    <name type="scientific">Parapedobacter luteus</name>
    <dbReference type="NCBI Taxonomy" id="623280"/>
    <lineage>
        <taxon>Bacteria</taxon>
        <taxon>Pseudomonadati</taxon>
        <taxon>Bacteroidota</taxon>
        <taxon>Sphingobacteriia</taxon>
        <taxon>Sphingobacteriales</taxon>
        <taxon>Sphingobacteriaceae</taxon>
        <taxon>Parapedobacter</taxon>
    </lineage>
</organism>
<dbReference type="GO" id="GO:0005886">
    <property type="term" value="C:plasma membrane"/>
    <property type="evidence" value="ECO:0007669"/>
    <property type="project" value="UniProtKB-SubCell"/>
</dbReference>
<feature type="transmembrane region" description="Helical" evidence="8">
    <location>
        <begin position="12"/>
        <end position="30"/>
    </location>
</feature>
<feature type="transmembrane region" description="Helical" evidence="8">
    <location>
        <begin position="83"/>
        <end position="106"/>
    </location>
</feature>
<comment type="subcellular location">
    <subcellularLocation>
        <location evidence="1">Cell membrane</location>
        <topology evidence="1">Multi-pass membrane protein</topology>
    </subcellularLocation>
</comment>
<feature type="transmembrane region" description="Helical" evidence="8">
    <location>
        <begin position="389"/>
        <end position="408"/>
    </location>
</feature>
<feature type="transmembrane region" description="Helical" evidence="8">
    <location>
        <begin position="417"/>
        <end position="436"/>
    </location>
</feature>
<feature type="transmembrane region" description="Helical" evidence="8">
    <location>
        <begin position="207"/>
        <end position="226"/>
    </location>
</feature>
<feature type="transmembrane region" description="Helical" evidence="8">
    <location>
        <begin position="334"/>
        <end position="353"/>
    </location>
</feature>
<proteinExistence type="predicted"/>
<feature type="transmembrane region" description="Helical" evidence="8">
    <location>
        <begin position="138"/>
        <end position="155"/>
    </location>
</feature>
<feature type="transmembrane region" description="Helical" evidence="8">
    <location>
        <begin position="112"/>
        <end position="131"/>
    </location>
</feature>
<dbReference type="RefSeq" id="WP_176146091.1">
    <property type="nucleotide sequence ID" value="NZ_FUYS01000002.1"/>
</dbReference>